<feature type="compositionally biased region" description="Acidic residues" evidence="1">
    <location>
        <begin position="301"/>
        <end position="316"/>
    </location>
</feature>
<proteinExistence type="predicted"/>
<feature type="region of interest" description="Disordered" evidence="1">
    <location>
        <begin position="293"/>
        <end position="316"/>
    </location>
</feature>
<evidence type="ECO:0000256" key="1">
    <source>
        <dbReference type="SAM" id="MobiDB-lite"/>
    </source>
</evidence>
<dbReference type="EMBL" id="AP022567">
    <property type="protein sequence ID" value="BBX38053.1"/>
    <property type="molecule type" value="Genomic_DNA"/>
</dbReference>
<evidence type="ECO:0000313" key="2">
    <source>
        <dbReference type="EMBL" id="BBX38053.1"/>
    </source>
</evidence>
<organism evidence="2 3">
    <name type="scientific">Mycolicibacterium mageritense</name>
    <name type="common">Mycobacterium mageritense</name>
    <dbReference type="NCBI Taxonomy" id="53462"/>
    <lineage>
        <taxon>Bacteria</taxon>
        <taxon>Bacillati</taxon>
        <taxon>Actinomycetota</taxon>
        <taxon>Actinomycetes</taxon>
        <taxon>Mycobacteriales</taxon>
        <taxon>Mycobacteriaceae</taxon>
        <taxon>Mycolicibacterium</taxon>
    </lineage>
</organism>
<name>A0ABM9SD14_MYCME</name>
<dbReference type="RefSeq" id="WP_036443237.1">
    <property type="nucleotide sequence ID" value="NZ_AP022567.1"/>
</dbReference>
<dbReference type="Proteomes" id="UP000465622">
    <property type="component" value="Chromosome"/>
</dbReference>
<accession>A0ABM9SD14</accession>
<evidence type="ECO:0000313" key="3">
    <source>
        <dbReference type="Proteomes" id="UP000465622"/>
    </source>
</evidence>
<keyword evidence="3" id="KW-1185">Reference proteome</keyword>
<protein>
    <submittedName>
        <fullName evidence="2">Uncharacterized protein</fullName>
    </submittedName>
</protein>
<gene>
    <name evidence="2" type="ORF">MMAGJ_73350</name>
</gene>
<reference evidence="2 3" key="1">
    <citation type="journal article" date="2019" name="Emerg. Microbes Infect.">
        <title>Comprehensive subspecies identification of 175 nontuberculous mycobacteria species based on 7547 genomic profiles.</title>
        <authorList>
            <person name="Matsumoto Y."/>
            <person name="Kinjo T."/>
            <person name="Motooka D."/>
            <person name="Nabeya D."/>
            <person name="Jung N."/>
            <person name="Uechi K."/>
            <person name="Horii T."/>
            <person name="Iida T."/>
            <person name="Fujita J."/>
            <person name="Nakamura S."/>
        </authorList>
    </citation>
    <scope>NUCLEOTIDE SEQUENCE [LARGE SCALE GENOMIC DNA]</scope>
    <source>
        <strain evidence="2 3">JCM 12375</strain>
    </source>
</reference>
<sequence>MDILNETQRRLLTYIYAVNSGGYSPTPEEVTEWVLRPDPIRGKVTRRVVKSPSAAAALGALPNISESPAVKKMMESLNQDLAKSMQPFMEHLRATQPRIDFATLFPAERVIEEREPDETLIEQAQRLRWIEPSATGAGLVLSGLGRALLPNDADLTTASEITVLDGNDPLAWGALVATIADAGACVIVDPYLKPEQFLEIAKFTGTTRVVLRRPNSANGLIPWQMYQALPDVEVEVRVADPRLLHDRYIVGETAVYQLGCSFNGAGRKPTTLVPLTGPVADFARNHVAELWDSAEPVGDPPLEEEPEPDDTAPSDE</sequence>